<dbReference type="GO" id="GO:0016514">
    <property type="term" value="C:SWI/SNF complex"/>
    <property type="evidence" value="ECO:0007669"/>
    <property type="project" value="EnsemblFungi"/>
</dbReference>
<evidence type="ECO:0000256" key="1">
    <source>
        <dbReference type="RuleBase" id="RU000487"/>
    </source>
</evidence>
<dbReference type="Proteomes" id="UP000186594">
    <property type="component" value="Unassembled WGS sequence"/>
</dbReference>
<reference evidence="3 4" key="1">
    <citation type="submission" date="2016-04" db="EMBL/GenBank/DDBJ databases">
        <title>Evolutionary innovation and constraint leading to complex multicellularity in the Ascomycota.</title>
        <authorList>
            <person name="Cisse O."/>
            <person name="Nguyen A."/>
            <person name="Hewitt D.A."/>
            <person name="Jedd G."/>
            <person name="Stajich J.E."/>
        </authorList>
    </citation>
    <scope>NUCLEOTIDE SEQUENCE [LARGE SCALE GENOMIC DNA]</scope>
    <source>
        <strain evidence="3 4">DAH-3</strain>
    </source>
</reference>
<keyword evidence="4" id="KW-1185">Reference proteome</keyword>
<gene>
    <name evidence="3" type="ORF">NEOLI_002038</name>
</gene>
<organism evidence="3 4">
    <name type="scientific">Neolecta irregularis (strain DAH-3)</name>
    <dbReference type="NCBI Taxonomy" id="1198029"/>
    <lineage>
        <taxon>Eukaryota</taxon>
        <taxon>Fungi</taxon>
        <taxon>Dikarya</taxon>
        <taxon>Ascomycota</taxon>
        <taxon>Taphrinomycotina</taxon>
        <taxon>Neolectales</taxon>
        <taxon>Neolectaceae</taxon>
        <taxon>Neolecta</taxon>
    </lineage>
</organism>
<dbReference type="PANTHER" id="PTHR11937">
    <property type="entry name" value="ACTIN"/>
    <property type="match status" value="1"/>
</dbReference>
<dbReference type="OMA" id="RYIFEKT"/>
<comment type="similarity">
    <text evidence="1">Belongs to the actin family.</text>
</comment>
<evidence type="ECO:0000313" key="3">
    <source>
        <dbReference type="EMBL" id="OLL22598.1"/>
    </source>
</evidence>
<dbReference type="SMART" id="SM00268">
    <property type="entry name" value="ACTIN"/>
    <property type="match status" value="1"/>
</dbReference>
<dbReference type="Gene3D" id="3.90.640.60">
    <property type="match status" value="1"/>
</dbReference>
<evidence type="ECO:0000313" key="4">
    <source>
        <dbReference type="Proteomes" id="UP000186594"/>
    </source>
</evidence>
<dbReference type="SUPFAM" id="SSF53067">
    <property type="entry name" value="Actin-like ATPase domain"/>
    <property type="match status" value="2"/>
</dbReference>
<sequence>MAPSSYRDDRLIVIQIGSQTTKVTNGLGESLAPPQFHIATVVGQVSGSSSFFIPSELTEAKSYALIRPIRRGFVENWDALIFLWSHILYEKAGLPNPLTPDNSDHPVMLLVPSVWSPEDRERATKIFMEAFALPAFMIHEESLAGLYACGSLHGLVVDIGCEKTDITPIVDSLIVPYAKISIPLGGFHQTQYLQKLLRDNPPKLNGEIISDVSFDLAEQIKTSGITELRLQNIAEITDEDPVEDIAEVVASGKTKEYIAKKEAEKQRQVNETLKLNIELEYNSFTAPKGTILVGPERFLTHEILEKGYEGCPSLPEAVHLAVSLVEPTRRGDMWENLLICGGGARVKGLRPHLLSLMSKQYTAASTAHQPQPFSIISTPSGSNGTNTPVNPGSGNQAGQASNVRLLKIPEYFIEWKEGKEKAVFEEVCFLGGQILGKVTFNDAASSIGAYLTREEYFLRGPSEIHRV</sequence>
<dbReference type="EMBL" id="LXFE01003019">
    <property type="protein sequence ID" value="OLL22598.1"/>
    <property type="molecule type" value="Genomic_DNA"/>
</dbReference>
<evidence type="ECO:0000256" key="2">
    <source>
        <dbReference type="SAM" id="MobiDB-lite"/>
    </source>
</evidence>
<dbReference type="InterPro" id="IPR004000">
    <property type="entry name" value="Actin"/>
</dbReference>
<dbReference type="OrthoDB" id="74201at2759"/>
<name>A0A1U7LIZ5_NEOID</name>
<accession>A0A1U7LIZ5</accession>
<comment type="caution">
    <text evidence="3">The sequence shown here is derived from an EMBL/GenBank/DDBJ whole genome shotgun (WGS) entry which is preliminary data.</text>
</comment>
<dbReference type="GO" id="GO:0016586">
    <property type="term" value="C:RSC-type complex"/>
    <property type="evidence" value="ECO:0007669"/>
    <property type="project" value="EnsemblFungi"/>
</dbReference>
<dbReference type="Pfam" id="PF00022">
    <property type="entry name" value="Actin"/>
    <property type="match status" value="1"/>
</dbReference>
<feature type="region of interest" description="Disordered" evidence="2">
    <location>
        <begin position="379"/>
        <end position="398"/>
    </location>
</feature>
<dbReference type="STRING" id="1198029.A0A1U7LIZ5"/>
<proteinExistence type="inferred from homology"/>
<dbReference type="InterPro" id="IPR043129">
    <property type="entry name" value="ATPase_NBD"/>
</dbReference>
<dbReference type="AlphaFoldDB" id="A0A1U7LIZ5"/>
<protein>
    <submittedName>
        <fullName evidence="3">SWI/SNF and RSC complexes subunit arp9</fullName>
    </submittedName>
</protein>
<dbReference type="Gene3D" id="3.30.420.40">
    <property type="match status" value="3"/>
</dbReference>